<reference evidence="3 4" key="1">
    <citation type="submission" date="2017-03" db="EMBL/GenBank/DDBJ databases">
        <title>Complete Genome Sequence of a natural compounds producer, Streptomyces violaceus S21.</title>
        <authorList>
            <person name="Zhong C."/>
            <person name="Zhao Z."/>
            <person name="Fu J."/>
            <person name="Zong G."/>
            <person name="Qin R."/>
            <person name="Cao G."/>
        </authorList>
    </citation>
    <scope>NUCLEOTIDE SEQUENCE [LARGE SCALE GENOMIC DNA]</scope>
    <source>
        <strain evidence="3 4">S21</strain>
    </source>
</reference>
<dbReference type="Pfam" id="PF02575">
    <property type="entry name" value="YbaB_DNA_bd"/>
    <property type="match status" value="1"/>
</dbReference>
<name>A0A1V0U9X0_STRVN</name>
<evidence type="ECO:0000256" key="2">
    <source>
        <dbReference type="SAM" id="MobiDB-lite"/>
    </source>
</evidence>
<dbReference type="SUPFAM" id="SSF82607">
    <property type="entry name" value="YbaB-like"/>
    <property type="match status" value="1"/>
</dbReference>
<sequence length="152" mass="16316">MSFQEQLAETMAQLAEQTRKIQEVQEELARTSASATSKDRMVTASVNAHGEVVSFKFHTEGYRAMPAAQLAEVLKTTVNAARAQVSSKVSNTVRPLMGAQEELADGFFGGGGELDDLLAPLRAMQPEGLTETVLGKSRKPSANRGDEDGLYG</sequence>
<dbReference type="KEGG" id="svu:B1H20_10540"/>
<dbReference type="OrthoDB" id="5118533at2"/>
<feature type="coiled-coil region" evidence="1">
    <location>
        <begin position="7"/>
        <end position="34"/>
    </location>
</feature>
<proteinExistence type="predicted"/>
<evidence type="ECO:0000256" key="1">
    <source>
        <dbReference type="SAM" id="Coils"/>
    </source>
</evidence>
<gene>
    <name evidence="3" type="ORF">B1H20_10540</name>
</gene>
<dbReference type="EMBL" id="CP020570">
    <property type="protein sequence ID" value="ARF61798.1"/>
    <property type="molecule type" value="Genomic_DNA"/>
</dbReference>
<dbReference type="Proteomes" id="UP000192445">
    <property type="component" value="Chromosome"/>
</dbReference>
<dbReference type="RefSeq" id="WP_032746919.1">
    <property type="nucleotide sequence ID" value="NZ_CP020570.1"/>
</dbReference>
<dbReference type="AlphaFoldDB" id="A0A1V0U9X0"/>
<keyword evidence="1" id="KW-0175">Coiled coil</keyword>
<dbReference type="InterPro" id="IPR004401">
    <property type="entry name" value="YbaB/EbfC"/>
</dbReference>
<evidence type="ECO:0000313" key="4">
    <source>
        <dbReference type="Proteomes" id="UP000192445"/>
    </source>
</evidence>
<dbReference type="GO" id="GO:0003677">
    <property type="term" value="F:DNA binding"/>
    <property type="evidence" value="ECO:0007669"/>
    <property type="project" value="InterPro"/>
</dbReference>
<dbReference type="GeneID" id="63979979"/>
<evidence type="ECO:0008006" key="5">
    <source>
        <dbReference type="Google" id="ProtNLM"/>
    </source>
</evidence>
<evidence type="ECO:0000313" key="3">
    <source>
        <dbReference type="EMBL" id="ARF61798.1"/>
    </source>
</evidence>
<organism evidence="3 4">
    <name type="scientific">Streptomyces violaceoruber</name>
    <dbReference type="NCBI Taxonomy" id="1935"/>
    <lineage>
        <taxon>Bacteria</taxon>
        <taxon>Bacillati</taxon>
        <taxon>Actinomycetota</taxon>
        <taxon>Actinomycetes</taxon>
        <taxon>Kitasatosporales</taxon>
        <taxon>Streptomycetaceae</taxon>
        <taxon>Streptomyces</taxon>
        <taxon>Streptomyces violaceoruber group</taxon>
    </lineage>
</organism>
<dbReference type="Gene3D" id="3.30.1310.10">
    <property type="entry name" value="Nucleoid-associated protein YbaB-like domain"/>
    <property type="match status" value="1"/>
</dbReference>
<dbReference type="STRING" id="1935.B1H20_10540"/>
<feature type="region of interest" description="Disordered" evidence="2">
    <location>
        <begin position="128"/>
        <end position="152"/>
    </location>
</feature>
<dbReference type="InterPro" id="IPR036894">
    <property type="entry name" value="YbaB-like_sf"/>
</dbReference>
<protein>
    <recommendedName>
        <fullName evidence="5">DNA-binding protein</fullName>
    </recommendedName>
</protein>
<accession>A0A1V0U9X0</accession>